<feature type="region of interest" description="Disordered" evidence="1">
    <location>
        <begin position="1"/>
        <end position="56"/>
    </location>
</feature>
<reference evidence="2" key="1">
    <citation type="submission" date="2020-07" db="EMBL/GenBank/DDBJ databases">
        <title>The High-quality genome of the commercially important snow crab, Chionoecetes opilio.</title>
        <authorList>
            <person name="Jeong J.-H."/>
            <person name="Ryu S."/>
        </authorList>
    </citation>
    <scope>NUCLEOTIDE SEQUENCE</scope>
    <source>
        <strain evidence="2">MADBK_172401_WGS</strain>
        <tissue evidence="2">Digestive gland</tissue>
    </source>
</reference>
<evidence type="ECO:0000313" key="2">
    <source>
        <dbReference type="EMBL" id="KAG0728249.1"/>
    </source>
</evidence>
<organism evidence="2 3">
    <name type="scientific">Chionoecetes opilio</name>
    <name type="common">Atlantic snow crab</name>
    <name type="synonym">Cancer opilio</name>
    <dbReference type="NCBI Taxonomy" id="41210"/>
    <lineage>
        <taxon>Eukaryota</taxon>
        <taxon>Metazoa</taxon>
        <taxon>Ecdysozoa</taxon>
        <taxon>Arthropoda</taxon>
        <taxon>Crustacea</taxon>
        <taxon>Multicrustacea</taxon>
        <taxon>Malacostraca</taxon>
        <taxon>Eumalacostraca</taxon>
        <taxon>Eucarida</taxon>
        <taxon>Decapoda</taxon>
        <taxon>Pleocyemata</taxon>
        <taxon>Brachyura</taxon>
        <taxon>Eubrachyura</taxon>
        <taxon>Majoidea</taxon>
        <taxon>Majidae</taxon>
        <taxon>Chionoecetes</taxon>
    </lineage>
</organism>
<evidence type="ECO:0000313" key="3">
    <source>
        <dbReference type="Proteomes" id="UP000770661"/>
    </source>
</evidence>
<feature type="region of interest" description="Disordered" evidence="1">
    <location>
        <begin position="218"/>
        <end position="238"/>
    </location>
</feature>
<proteinExistence type="predicted"/>
<dbReference type="Proteomes" id="UP000770661">
    <property type="component" value="Unassembled WGS sequence"/>
</dbReference>
<dbReference type="EMBL" id="JACEEZ010002411">
    <property type="protein sequence ID" value="KAG0728249.1"/>
    <property type="molecule type" value="Genomic_DNA"/>
</dbReference>
<feature type="compositionally biased region" description="Low complexity" evidence="1">
    <location>
        <begin position="1"/>
        <end position="17"/>
    </location>
</feature>
<comment type="caution">
    <text evidence="2">The sequence shown here is derived from an EMBL/GenBank/DDBJ whole genome shotgun (WGS) entry which is preliminary data.</text>
</comment>
<protein>
    <submittedName>
        <fullName evidence="2">Uncharacterized protein</fullName>
    </submittedName>
</protein>
<keyword evidence="3" id="KW-1185">Reference proteome</keyword>
<accession>A0A8J4YVT0</accession>
<sequence length="238" mass="24309">MSTAAAAPWAASVPPRAHTGSRRPGWSPLGRHRQAAAPRAHIGSRHHGWASQHGIAATPRRTPWVPAGAGLHIAMGAGGSSSTSTWGGVGGSLSGLVLRLRLGRLLVSGVAVSSFLGAGAGGGGQGGASSRLVCCRGAAEPGILLSLAGHRRFQAWCPALQLGQRGTGRSPPSRRRRMQSLVACSPLQTPQSSRRRLAAEAADSFLHILAYRVASPASKVKGGGETSSHCQLDLPGGQ</sequence>
<dbReference type="AlphaFoldDB" id="A0A8J4YVT0"/>
<gene>
    <name evidence="2" type="ORF">GWK47_032883</name>
</gene>
<evidence type="ECO:0000256" key="1">
    <source>
        <dbReference type="SAM" id="MobiDB-lite"/>
    </source>
</evidence>
<name>A0A8J4YVT0_CHIOP</name>